<reference evidence="3" key="1">
    <citation type="submission" date="2021-01" db="EMBL/GenBank/DDBJ databases">
        <authorList>
            <person name="Corre E."/>
            <person name="Pelletier E."/>
            <person name="Niang G."/>
            <person name="Scheremetjew M."/>
            <person name="Finn R."/>
            <person name="Kale V."/>
            <person name="Holt S."/>
            <person name="Cochrane G."/>
            <person name="Meng A."/>
            <person name="Brown T."/>
            <person name="Cohen L."/>
        </authorList>
    </citation>
    <scope>NUCLEOTIDE SEQUENCE</scope>
    <source>
        <strain evidence="3">CCMP 410</strain>
    </source>
</reference>
<dbReference type="InterPro" id="IPR011032">
    <property type="entry name" value="GroES-like_sf"/>
</dbReference>
<feature type="region of interest" description="Disordered" evidence="1">
    <location>
        <begin position="554"/>
        <end position="652"/>
    </location>
</feature>
<dbReference type="PANTHER" id="PTHR43482">
    <property type="entry name" value="PROTEIN AST1-RELATED"/>
    <property type="match status" value="1"/>
</dbReference>
<proteinExistence type="predicted"/>
<feature type="domain" description="Enoyl reductase (ER)" evidence="2">
    <location>
        <begin position="771"/>
        <end position="1086"/>
    </location>
</feature>
<dbReference type="Gene3D" id="3.90.180.10">
    <property type="entry name" value="Medium-chain alcohol dehydrogenases, catalytic domain"/>
    <property type="match status" value="1"/>
</dbReference>
<dbReference type="Pfam" id="PF08240">
    <property type="entry name" value="ADH_N"/>
    <property type="match status" value="1"/>
</dbReference>
<dbReference type="Pfam" id="PF13602">
    <property type="entry name" value="ADH_zinc_N_2"/>
    <property type="match status" value="1"/>
</dbReference>
<feature type="compositionally biased region" description="Basic and acidic residues" evidence="1">
    <location>
        <begin position="67"/>
        <end position="77"/>
    </location>
</feature>
<feature type="compositionally biased region" description="Polar residues" evidence="1">
    <location>
        <begin position="166"/>
        <end position="176"/>
    </location>
</feature>
<feature type="region of interest" description="Disordered" evidence="1">
    <location>
        <begin position="1"/>
        <end position="36"/>
    </location>
</feature>
<feature type="region of interest" description="Disordered" evidence="1">
    <location>
        <begin position="135"/>
        <end position="176"/>
    </location>
</feature>
<organism evidence="3">
    <name type="scientific">Grammatophora oceanica</name>
    <dbReference type="NCBI Taxonomy" id="210454"/>
    <lineage>
        <taxon>Eukaryota</taxon>
        <taxon>Sar</taxon>
        <taxon>Stramenopiles</taxon>
        <taxon>Ochrophyta</taxon>
        <taxon>Bacillariophyta</taxon>
        <taxon>Fragilariophyceae</taxon>
        <taxon>Fragilariophycidae</taxon>
        <taxon>Rhabdonematales</taxon>
        <taxon>Grammatophoraceae</taxon>
        <taxon>Grammatophora</taxon>
    </lineage>
</organism>
<dbReference type="AlphaFoldDB" id="A0A7S1UVL5"/>
<feature type="compositionally biased region" description="Basic and acidic residues" evidence="1">
    <location>
        <begin position="85"/>
        <end position="110"/>
    </location>
</feature>
<dbReference type="InterPro" id="IPR013154">
    <property type="entry name" value="ADH-like_N"/>
</dbReference>
<dbReference type="PANTHER" id="PTHR43482:SF1">
    <property type="entry name" value="PROTEIN AST1-RELATED"/>
    <property type="match status" value="1"/>
</dbReference>
<feature type="compositionally biased region" description="Pro residues" evidence="1">
    <location>
        <begin position="570"/>
        <end position="588"/>
    </location>
</feature>
<feature type="compositionally biased region" description="Basic and acidic residues" evidence="1">
    <location>
        <begin position="135"/>
        <end position="150"/>
    </location>
</feature>
<dbReference type="InterPro" id="IPR052585">
    <property type="entry name" value="Lipid_raft_assoc_Zn_ADH"/>
</dbReference>
<dbReference type="SMART" id="SM00829">
    <property type="entry name" value="PKS_ER"/>
    <property type="match status" value="1"/>
</dbReference>
<evidence type="ECO:0000256" key="1">
    <source>
        <dbReference type="SAM" id="MobiDB-lite"/>
    </source>
</evidence>
<feature type="compositionally biased region" description="Basic and acidic residues" evidence="1">
    <location>
        <begin position="589"/>
        <end position="598"/>
    </location>
</feature>
<sequence length="1099" mass="121270">MAGSVLPPIKVEPTSRVDGPSTKLNPGHDVMLKRGPSPVDKSMWDYVLNSANTKEEADGDYIYSVARSEEDTTDRAADQSVVSDDSDRPRSIRWDLPRDERGGRGDDRSEASFLGFFSTDKPIILSPQNYSALHDLGDEPMDARQDRSDIYRPPFNEARSGPASVASGTSDSSQPLKSILRKKLAERDGRDPSSRVGVLGFRTSNERKRVADVDKGLTKKEKFARLLRNRRIKMIKESEPKFKLGQYDDKEEAIFDATTFFPSYEEDEDEALGSALLSDESWSGSKDLLEIVGSLKSDEESRGSDGSGNSTTKAKLAILKLKSGILGLKQVASLISGASTDNSGASTSSAQKEFNERMMQDPNGLTIQLPVPATTSAKTSIPIENHVEEVSEVQPHGEEASPTSIKDAPMTFKGEDTNRDSFFHDLATLSPVDLFLSGSDDAEKRGSKEFWRNFFIASKDEEVDHRPSVSDQNESDLPANPEKPLRNTHVGQVAPSLSHVHREIRVVGRGVSKADRRSEVLVPVLISIHQRRDEEEAIASLPTHPREVRSLLRQAEMSKPRIKGRKAAPPTAPPTAPPFAPPTTPPRARPIEKKRCCDSPEPPTKTVSVTRPSSPGSSSMVSHLSYPGSVRSRFGRGDSDRSRASSNKKPNKRRLIFAFSKKMKCAVPCAPPSGRAVDHFPDARVIEEENDSESIIKKLREGNNDIAENGALVQAAPMPPQTITVQKGPMSLFTYEYETGSHMDIQYAQYSENASDVMKVRSSEKFRLVWGNANNVCVKVEASTISETDCKRRRGDLANSESMPLPIIPGGDIVGKVFKINSASRKTGIRVGDRVMSLIQTGGNSRYAFTDTNKVVKVPDSVDPAVAVCLLETYLSAFQALHIGHKPGTTRYRKRSLAGKTILIVGANTNIGMAMIELAKEAGASLIHVVCKEKQRQSATKLGVSPLSRRPNEWISNLRGKVDFLFDVTGDSRALHEIYSVALMEGGHYVFLDKSTQKEKTACPSKALENNTYLCQRASRLFFHNYDVFERWETDLEVCKRDLQHLVTLLEKGLVKPKVVDRLPLTKVARAHEILDSKRVLGTLVCEPWMKSVHRAVCL</sequence>
<feature type="region of interest" description="Disordered" evidence="1">
    <location>
        <begin position="66"/>
        <end position="110"/>
    </location>
</feature>
<dbReference type="SUPFAM" id="SSF50129">
    <property type="entry name" value="GroES-like"/>
    <property type="match status" value="1"/>
</dbReference>
<dbReference type="EMBL" id="HBGK01017181">
    <property type="protein sequence ID" value="CAD9279698.1"/>
    <property type="molecule type" value="Transcribed_RNA"/>
</dbReference>
<dbReference type="InterPro" id="IPR020843">
    <property type="entry name" value="ER"/>
</dbReference>
<feature type="compositionally biased region" description="Low complexity" evidence="1">
    <location>
        <begin position="607"/>
        <end position="632"/>
    </location>
</feature>
<protein>
    <recommendedName>
        <fullName evidence="2">Enoyl reductase (ER) domain-containing protein</fullName>
    </recommendedName>
</protein>
<dbReference type="GO" id="GO:0016491">
    <property type="term" value="F:oxidoreductase activity"/>
    <property type="evidence" value="ECO:0007669"/>
    <property type="project" value="InterPro"/>
</dbReference>
<dbReference type="InterPro" id="IPR036291">
    <property type="entry name" value="NAD(P)-bd_dom_sf"/>
</dbReference>
<name>A0A7S1UVL5_9STRA</name>
<dbReference type="Gene3D" id="3.40.50.720">
    <property type="entry name" value="NAD(P)-binding Rossmann-like Domain"/>
    <property type="match status" value="1"/>
</dbReference>
<accession>A0A7S1UVL5</accession>
<gene>
    <name evidence="3" type="ORF">GOCE00092_LOCUS8608</name>
</gene>
<feature type="region of interest" description="Disordered" evidence="1">
    <location>
        <begin position="462"/>
        <end position="486"/>
    </location>
</feature>
<evidence type="ECO:0000313" key="3">
    <source>
        <dbReference type="EMBL" id="CAD9279698.1"/>
    </source>
</evidence>
<dbReference type="SUPFAM" id="SSF51735">
    <property type="entry name" value="NAD(P)-binding Rossmann-fold domains"/>
    <property type="match status" value="1"/>
</dbReference>
<evidence type="ECO:0000259" key="2">
    <source>
        <dbReference type="SMART" id="SM00829"/>
    </source>
</evidence>